<dbReference type="GO" id="GO:0046475">
    <property type="term" value="P:glycerophospholipid catabolic process"/>
    <property type="evidence" value="ECO:0007669"/>
    <property type="project" value="TreeGrafter"/>
</dbReference>
<dbReference type="PANTHER" id="PTHR22958">
    <property type="entry name" value="GLYCEROPHOSPHORYL DIESTER PHOSPHODIESTERASE"/>
    <property type="match status" value="1"/>
</dbReference>
<dbReference type="Pfam" id="PF25329">
    <property type="entry name" value="C2_GDE1"/>
    <property type="match status" value="1"/>
</dbReference>
<dbReference type="InterPro" id="IPR002110">
    <property type="entry name" value="Ankyrin_rpt"/>
</dbReference>
<evidence type="ECO:0000256" key="5">
    <source>
        <dbReference type="SAM" id="MobiDB-lite"/>
    </source>
</evidence>
<reference evidence="8 9" key="1">
    <citation type="submission" date="2017-03" db="EMBL/GenBank/DDBJ databases">
        <title>Genomes of endolithic fungi from Antarctica.</title>
        <authorList>
            <person name="Coleine C."/>
            <person name="Masonjones S."/>
            <person name="Stajich J.E."/>
        </authorList>
    </citation>
    <scope>NUCLEOTIDE SEQUENCE [LARGE SCALE GENOMIC DNA]</scope>
    <source>
        <strain evidence="8 9">CCFEE 5311</strain>
    </source>
</reference>
<dbReference type="InterPro" id="IPR017946">
    <property type="entry name" value="PLC-like_Pdiesterase_TIM-brl"/>
</dbReference>
<evidence type="ECO:0008006" key="10">
    <source>
        <dbReference type="Google" id="ProtNLM"/>
    </source>
</evidence>
<dbReference type="SMART" id="SM00248">
    <property type="entry name" value="ANK"/>
    <property type="match status" value="5"/>
</dbReference>
<evidence type="ECO:0000259" key="7">
    <source>
        <dbReference type="PROSITE" id="PS51704"/>
    </source>
</evidence>
<dbReference type="PROSITE" id="PS51382">
    <property type="entry name" value="SPX"/>
    <property type="match status" value="1"/>
</dbReference>
<evidence type="ECO:0000259" key="6">
    <source>
        <dbReference type="PROSITE" id="PS51382"/>
    </source>
</evidence>
<dbReference type="SUPFAM" id="SSF48403">
    <property type="entry name" value="Ankyrin repeat"/>
    <property type="match status" value="1"/>
</dbReference>
<feature type="repeat" description="ANK" evidence="4">
    <location>
        <begin position="708"/>
        <end position="740"/>
    </location>
</feature>
<feature type="domain" description="SPX" evidence="6">
    <location>
        <begin position="138"/>
        <end position="324"/>
    </location>
</feature>
<dbReference type="InterPro" id="IPR036770">
    <property type="entry name" value="Ankyrin_rpt-contain_sf"/>
</dbReference>
<evidence type="ECO:0000256" key="3">
    <source>
        <dbReference type="ARBA" id="ARBA00023043"/>
    </source>
</evidence>
<evidence type="ECO:0000256" key="2">
    <source>
        <dbReference type="ARBA" id="ARBA00022801"/>
    </source>
</evidence>
<dbReference type="SUPFAM" id="SSF51695">
    <property type="entry name" value="PLC-like phosphodiesterases"/>
    <property type="match status" value="1"/>
</dbReference>
<dbReference type="PRINTS" id="PR01415">
    <property type="entry name" value="ANKYRIN"/>
</dbReference>
<keyword evidence="2" id="KW-0378">Hydrolase</keyword>
<dbReference type="OrthoDB" id="197419at2759"/>
<proteinExistence type="predicted"/>
<dbReference type="InterPro" id="IPR051578">
    <property type="entry name" value="GDPD"/>
</dbReference>
<dbReference type="STRING" id="329885.A0A4U0UB55"/>
<organism evidence="8 9">
    <name type="scientific">Friedmanniomyces endolithicus</name>
    <dbReference type="NCBI Taxonomy" id="329885"/>
    <lineage>
        <taxon>Eukaryota</taxon>
        <taxon>Fungi</taxon>
        <taxon>Dikarya</taxon>
        <taxon>Ascomycota</taxon>
        <taxon>Pezizomycotina</taxon>
        <taxon>Dothideomycetes</taxon>
        <taxon>Dothideomycetidae</taxon>
        <taxon>Mycosphaerellales</taxon>
        <taxon>Teratosphaeriaceae</taxon>
        <taxon>Friedmanniomyces</taxon>
    </lineage>
</organism>
<feature type="region of interest" description="Disordered" evidence="5">
    <location>
        <begin position="1"/>
        <end position="40"/>
    </location>
</feature>
<evidence type="ECO:0000313" key="8">
    <source>
        <dbReference type="EMBL" id="TKA32653.1"/>
    </source>
</evidence>
<dbReference type="Gene3D" id="3.20.20.190">
    <property type="entry name" value="Phosphatidylinositol (PI) phosphodiesterase"/>
    <property type="match status" value="1"/>
</dbReference>
<feature type="compositionally biased region" description="Basic and acidic residues" evidence="5">
    <location>
        <begin position="788"/>
        <end position="801"/>
    </location>
</feature>
<feature type="repeat" description="ANK" evidence="4">
    <location>
        <begin position="670"/>
        <end position="702"/>
    </location>
</feature>
<evidence type="ECO:0000256" key="4">
    <source>
        <dbReference type="PROSITE-ProRule" id="PRU00023"/>
    </source>
</evidence>
<dbReference type="PROSITE" id="PS51704">
    <property type="entry name" value="GP_PDE"/>
    <property type="match status" value="1"/>
</dbReference>
<keyword evidence="1" id="KW-0677">Repeat</keyword>
<dbReference type="EMBL" id="NAJP01000089">
    <property type="protein sequence ID" value="TKA32653.1"/>
    <property type="molecule type" value="Genomic_DNA"/>
</dbReference>
<dbReference type="GO" id="GO:0047389">
    <property type="term" value="F:glycerophosphocholine phosphodiesterase activity"/>
    <property type="evidence" value="ECO:0007669"/>
    <property type="project" value="TreeGrafter"/>
</dbReference>
<name>A0A4U0UB55_9PEZI</name>
<dbReference type="InterPro" id="IPR030395">
    <property type="entry name" value="GP_PDE_dom"/>
</dbReference>
<dbReference type="CDD" id="cd14484">
    <property type="entry name" value="SPX_GDE1_like"/>
    <property type="match status" value="1"/>
</dbReference>
<evidence type="ECO:0000256" key="1">
    <source>
        <dbReference type="ARBA" id="ARBA00022737"/>
    </source>
</evidence>
<dbReference type="PANTHER" id="PTHR22958:SF1">
    <property type="entry name" value="GLYCEROPHOSPHOCHOLINE PHOSPHODIESTERASE GPCPD1"/>
    <property type="match status" value="1"/>
</dbReference>
<feature type="region of interest" description="Disordered" evidence="5">
    <location>
        <begin position="772"/>
        <end position="807"/>
    </location>
</feature>
<dbReference type="PROSITE" id="PS50297">
    <property type="entry name" value="ANK_REP_REGION"/>
    <property type="match status" value="3"/>
</dbReference>
<sequence length="1342" mass="147749">MATAGVLSQGTAPEIETDSPLHANAAPNAEGSRPQIPPNRSMIALEDGAITADEEAVDDLDESLLPVVYGRVGVDHDRAKAMFTRHGFAYEPRRRSSEEPAPKFRRVERPIRVRLHYRCHECQGRFAADKSCTKCGHRRCADCVRQPGQRVMETMNNARQAKDLEEQRQATPVAAIAVERPDELSSTHALAAISGGLLEHDDQDDDDEASLAQVYDLATKVRPLGGFSFTLDRQLEDVDTFYNRKFAELSRRLRLLYEKYGMASKLHDGMDKDEMEDLMATLLELRGQYRKLQWYGEVNRRGFIKITKKLDKKVPSSSAQSQYLATKVDPKPFATNNLLTQDMRAVNDWLSSLGPAKLQDDASSVQSGSSGSLRRSASKSSLRLLPANLDALDAAVREDDTVKLLEVLKTSIPATGSESQRKTLLLDLLQRAISSRSEKSIAVILQRVPTLEHDDDMNKRNCLHRLVIAIGRARALDMSARSEGVAGEPETGTFINAAQPPVRAPGALKIVERDPDSDFGKDDRAEKLLVFILGHLTTEQRSAIIAKDAYNRLPLHYSAQYGLVEVSRQLMRYMQEWKLFDMSDGIDSAWWQDIEGYAPLHLAVIGGHYRTTKALLFVDEEQHSLGVRLTHADVEKNGASLALATKANFVKIVSLLVVEAGVDVNYQDLQGETALHVAARYGHVECTLILLDSTAPAQIHVELAEKTYGWTPLFVACVDNQLEVAKLLVQRGAVVSKKDYSGWTPQEHAALRGHLVIADFLRAFTPAPSLNPSPEIAAQSSSFSGMSLEERHSEGASKEANDGVTRASEPVKTFGHRYLMGEAMVLVSLGSMDNRKNLEAVLLENIALNDAHATQLDTALSLVVSAQGAVGEPTIIDVPVQENISTSPIAFTTKDPSKVKLLFDLVPTYAGRTDKVIGRAVALLSSIKPTIGAKRMNLQGDLSVPLVAGATLDIIGSVNFNFLIITPFVHPNLSVSEDRTYWKASATRIIGHRGLGKNMAPGADKKRSLQLGENTLDSFVTAASLGASYVEFDVQMTKDHIPVIYHDFLVSETGADVPVHSLTLEQFLALSDGGPRAKRQTKLDDGAENAVPKARVQRSYSLDATTEDDRPDMRERMKHTRDFKKKGFKANLRGEFIQSRFTTLEEMFRRLPQDISFNIEMKYPMLFESLDEDMDTYAIELNSFVDTVLQMVYDLSGKRNLIFSSFHPDICLLLSFKQPNFPILFLTDAGTGSAPVGDIRASSLQEAIRFASRWNLLGIVSAALPFVLCPRLIQVVKNSGLVCVSYGMDNNDPFNSRLQAQEGIDAVIVDNVARVRKGLTEHEQVASLLAAGAADGTHAGGT</sequence>
<dbReference type="Gene3D" id="1.25.40.20">
    <property type="entry name" value="Ankyrin repeat-containing domain"/>
    <property type="match status" value="2"/>
</dbReference>
<evidence type="ECO:0000313" key="9">
    <source>
        <dbReference type="Proteomes" id="UP000310066"/>
    </source>
</evidence>
<feature type="compositionally biased region" description="Polar residues" evidence="5">
    <location>
        <begin position="1"/>
        <end position="11"/>
    </location>
</feature>
<comment type="caution">
    <text evidence="8">The sequence shown here is derived from an EMBL/GenBank/DDBJ whole genome shotgun (WGS) entry which is preliminary data.</text>
</comment>
<dbReference type="Proteomes" id="UP000310066">
    <property type="component" value="Unassembled WGS sequence"/>
</dbReference>
<accession>A0A4U0UB55</accession>
<dbReference type="Pfam" id="PF03009">
    <property type="entry name" value="GDPD"/>
    <property type="match status" value="1"/>
</dbReference>
<keyword evidence="3 4" id="KW-0040">ANK repeat</keyword>
<dbReference type="InterPro" id="IPR057506">
    <property type="entry name" value="C2_GPCPD1"/>
</dbReference>
<feature type="domain" description="GP-PDE" evidence="7">
    <location>
        <begin position="987"/>
        <end position="1319"/>
    </location>
</feature>
<protein>
    <recommendedName>
        <fullName evidence="10">GP-PDE domain-containing protein</fullName>
    </recommendedName>
</protein>
<dbReference type="InterPro" id="IPR004331">
    <property type="entry name" value="SPX_dom"/>
</dbReference>
<feature type="compositionally biased region" description="Polar residues" evidence="5">
    <location>
        <begin position="772"/>
        <end position="785"/>
    </location>
</feature>
<feature type="repeat" description="ANK" evidence="4">
    <location>
        <begin position="595"/>
        <end position="616"/>
    </location>
</feature>
<dbReference type="PROSITE" id="PS50088">
    <property type="entry name" value="ANK_REPEAT"/>
    <property type="match status" value="3"/>
</dbReference>
<dbReference type="Pfam" id="PF12796">
    <property type="entry name" value="Ank_2"/>
    <property type="match status" value="1"/>
</dbReference>
<gene>
    <name evidence="8" type="ORF">B0A54_15457</name>
</gene>